<keyword evidence="3" id="KW-1185">Reference proteome</keyword>
<dbReference type="Pfam" id="PF09820">
    <property type="entry name" value="AAA-ATPase_like"/>
    <property type="match status" value="1"/>
</dbReference>
<evidence type="ECO:0000313" key="3">
    <source>
        <dbReference type="Proteomes" id="UP000280696"/>
    </source>
</evidence>
<sequence>MPEKLKLPMGIEDFGRIRKDCFYYVDKTGLVRELLENIAYVNLFTRPRRFGKTLNMSMLKYFFSKGSESALFDGLEISKEKKICDEYMGKYPVISITLKGATGERFAEAKAMLRRIIGKEAMQFQCLLQSDWLTEAEHNQYRALIATDKTGAFTMSDELLKDSLQTLSQLLKKHYNQSVIMLIDEYDVPLDKAYRSGYYESMVELLSVLFGSAFKTNDSLHFAVLTGCLRISKESIFTGLNNFKVYSVKDVRYREYFGFTDTEVKQMLAYYGFGNQYDAIKEWYDGYLFGNTSIYCPWDVINYCGDLRDGSVAEPQNYWVNTSSNDIIRTFLNQSNVAVRNEIEHLINGGSVKKMIRQELTYRDLDSDPNNLWSVLFTTGYLTQSSAQTGDTAELVIPNREVQWIFIRQIREWFQEETKKNREKLERFCRAFQENNTEAIEDGFNAYLKKTISIRDTNTKKEMKENFYHGILLGILGNMDGWSVRSNAESGEGYSDISIEVEDKGIGIIIELKYAEKAAFDEGCRKALKQINDKNYEEILIDDGMKTIYKYGIACYKKRCKVMSDVTNL</sequence>
<feature type="domain" description="AAA-ATPase-like" evidence="1">
    <location>
        <begin position="8"/>
        <end position="237"/>
    </location>
</feature>
<dbReference type="OrthoDB" id="9766673at2"/>
<dbReference type="Pfam" id="PF08011">
    <property type="entry name" value="PDDEXK_9"/>
    <property type="match status" value="1"/>
</dbReference>
<protein>
    <recommendedName>
        <fullName evidence="1">AAA-ATPase-like domain-containing protein</fullName>
    </recommendedName>
</protein>
<evidence type="ECO:0000259" key="1">
    <source>
        <dbReference type="Pfam" id="PF09820"/>
    </source>
</evidence>
<proteinExistence type="predicted"/>
<comment type="caution">
    <text evidence="2">The sequence shown here is derived from an EMBL/GenBank/DDBJ whole genome shotgun (WGS) entry which is preliminary data.</text>
</comment>
<dbReference type="InterPro" id="IPR018631">
    <property type="entry name" value="AAA-ATPase-like_dom"/>
</dbReference>
<name>A0A3A9AY56_9FIRM</name>
<dbReference type="PANTHER" id="PTHR34825:SF1">
    <property type="entry name" value="AAA-ATPASE-LIKE DOMAIN-CONTAINING PROTEIN"/>
    <property type="match status" value="1"/>
</dbReference>
<accession>A0A3A9AY56</accession>
<dbReference type="RefSeq" id="WP_120468348.1">
    <property type="nucleotide sequence ID" value="NZ_RAYQ01000005.1"/>
</dbReference>
<dbReference type="AlphaFoldDB" id="A0A3A9AY56"/>
<gene>
    <name evidence="2" type="ORF">D7V94_06810</name>
</gene>
<organism evidence="2 3">
    <name type="scientific">Parablautia intestinalis</name>
    <dbReference type="NCBI Taxonomy" id="2320100"/>
    <lineage>
        <taxon>Bacteria</taxon>
        <taxon>Bacillati</taxon>
        <taxon>Bacillota</taxon>
        <taxon>Clostridia</taxon>
        <taxon>Lachnospirales</taxon>
        <taxon>Lachnospiraceae</taxon>
        <taxon>Parablautia</taxon>
    </lineage>
</organism>
<dbReference type="Proteomes" id="UP000280696">
    <property type="component" value="Unassembled WGS sequence"/>
</dbReference>
<dbReference type="InterPro" id="IPR012547">
    <property type="entry name" value="PDDEXK_9"/>
</dbReference>
<dbReference type="PANTHER" id="PTHR34825">
    <property type="entry name" value="CONSERVED PROTEIN, WITH A WEAK D-GALACTARATE DEHYDRATASE/ALTRONATE HYDROLASE DOMAIN"/>
    <property type="match status" value="1"/>
</dbReference>
<evidence type="ECO:0000313" key="2">
    <source>
        <dbReference type="EMBL" id="RKI92503.1"/>
    </source>
</evidence>
<reference evidence="2 3" key="1">
    <citation type="submission" date="2018-09" db="EMBL/GenBank/DDBJ databases">
        <title>Murine metabolic-syndrome-specific gut microbial biobank.</title>
        <authorList>
            <person name="Liu C."/>
        </authorList>
    </citation>
    <scope>NUCLEOTIDE SEQUENCE [LARGE SCALE GENOMIC DNA]</scope>
    <source>
        <strain evidence="2 3">0.1xD8-82</strain>
    </source>
</reference>
<dbReference type="EMBL" id="RAYQ01000005">
    <property type="protein sequence ID" value="RKI92503.1"/>
    <property type="molecule type" value="Genomic_DNA"/>
</dbReference>